<proteinExistence type="predicted"/>
<reference evidence="2" key="1">
    <citation type="submission" date="2020-06" db="EMBL/GenBank/DDBJ databases">
        <authorList>
            <consortium name="Plant Systems Biology data submission"/>
        </authorList>
    </citation>
    <scope>NUCLEOTIDE SEQUENCE</scope>
    <source>
        <strain evidence="2">D6</strain>
    </source>
</reference>
<dbReference type="AlphaFoldDB" id="A0A9N8HP50"/>
<feature type="compositionally biased region" description="Acidic residues" evidence="1">
    <location>
        <begin position="423"/>
        <end position="443"/>
    </location>
</feature>
<protein>
    <recommendedName>
        <fullName evidence="4">Elongator complex protein 5</fullName>
    </recommendedName>
</protein>
<evidence type="ECO:0000256" key="1">
    <source>
        <dbReference type="SAM" id="MobiDB-lite"/>
    </source>
</evidence>
<feature type="region of interest" description="Disordered" evidence="1">
    <location>
        <begin position="306"/>
        <end position="336"/>
    </location>
</feature>
<feature type="compositionally biased region" description="Low complexity" evidence="1">
    <location>
        <begin position="10"/>
        <end position="28"/>
    </location>
</feature>
<feature type="compositionally biased region" description="Basic and acidic residues" evidence="1">
    <location>
        <begin position="29"/>
        <end position="38"/>
    </location>
</feature>
<dbReference type="OrthoDB" id="45824at2759"/>
<comment type="caution">
    <text evidence="2">The sequence shown here is derived from an EMBL/GenBank/DDBJ whole genome shotgun (WGS) entry which is preliminary data.</text>
</comment>
<keyword evidence="3" id="KW-1185">Reference proteome</keyword>
<feature type="region of interest" description="Disordered" evidence="1">
    <location>
        <begin position="1"/>
        <end position="38"/>
    </location>
</feature>
<dbReference type="EMBL" id="CAICTM010001287">
    <property type="protein sequence ID" value="CAB9522308.1"/>
    <property type="molecule type" value="Genomic_DNA"/>
</dbReference>
<sequence length="443" mass="49832">MAETKSKPPSSAAQQLLQKLLEYQQSSKDSNDNSHHKDSPLILFQYTCHISQRLAAATQTQQTANTTTSTITFSRTRVQQQQDRQHAKVQAEADLYRRARLRTPDENAKRAIWGGALWLEYLTQSLLHVQQQQQATASTMIWISTTTRQIPSYVLNRKEESLVKIMSCTSIYQTSADDNTDDDDVSTHPLADLLRQIKQHCSSTKTHCTSIVIESLTPWIQLYGFSTVYQFIQALIKTSSNSLVFIPVLTETLSTAQHRQLEDLSHTCLWLSNHTGQVDLHVLRRGIREQDNRVREIWEFEIAPDTKNDTTNSRPFSLHVGTASTTDDEQEDSAAPPDQVNLVQAMNPALTTEETAPRPAIVTEDTAPAPISSSVQEVTKRAKKISLQFEDDSNASQTKQKPVVTQQPAATPPPANAPRIFLQDDDPEYEDYDSDDLDDDLDI</sequence>
<evidence type="ECO:0008006" key="4">
    <source>
        <dbReference type="Google" id="ProtNLM"/>
    </source>
</evidence>
<gene>
    <name evidence="2" type="ORF">SEMRO_1289_G259680.1</name>
</gene>
<evidence type="ECO:0000313" key="2">
    <source>
        <dbReference type="EMBL" id="CAB9522308.1"/>
    </source>
</evidence>
<evidence type="ECO:0000313" key="3">
    <source>
        <dbReference type="Proteomes" id="UP001153069"/>
    </source>
</evidence>
<accession>A0A9N8HP50</accession>
<dbReference type="Proteomes" id="UP001153069">
    <property type="component" value="Unassembled WGS sequence"/>
</dbReference>
<name>A0A9N8HP50_9STRA</name>
<feature type="region of interest" description="Disordered" evidence="1">
    <location>
        <begin position="352"/>
        <end position="443"/>
    </location>
</feature>
<organism evidence="2 3">
    <name type="scientific">Seminavis robusta</name>
    <dbReference type="NCBI Taxonomy" id="568900"/>
    <lineage>
        <taxon>Eukaryota</taxon>
        <taxon>Sar</taxon>
        <taxon>Stramenopiles</taxon>
        <taxon>Ochrophyta</taxon>
        <taxon>Bacillariophyta</taxon>
        <taxon>Bacillariophyceae</taxon>
        <taxon>Bacillariophycidae</taxon>
        <taxon>Naviculales</taxon>
        <taxon>Naviculaceae</taxon>
        <taxon>Seminavis</taxon>
    </lineage>
</organism>